<comment type="caution">
    <text evidence="2">The sequence shown here is derived from an EMBL/GenBank/DDBJ whole genome shotgun (WGS) entry which is preliminary data.</text>
</comment>
<evidence type="ECO:0000313" key="3">
    <source>
        <dbReference type="Proteomes" id="UP000198211"/>
    </source>
</evidence>
<dbReference type="PANTHER" id="PTHR42648:SF28">
    <property type="entry name" value="TRANSPOSON-ENCODED PROTEIN WITH RIBONUCLEASE H-LIKE AND RETROVIRUS ZINC FINGER-LIKE DOMAINS"/>
    <property type="match status" value="1"/>
</dbReference>
<keyword evidence="3" id="KW-1185">Reference proteome</keyword>
<dbReference type="InterPro" id="IPR039537">
    <property type="entry name" value="Retrotran_Ty1/copia-like"/>
</dbReference>
<organism evidence="2 3">
    <name type="scientific">Phytophthora megakarya</name>
    <dbReference type="NCBI Taxonomy" id="4795"/>
    <lineage>
        <taxon>Eukaryota</taxon>
        <taxon>Sar</taxon>
        <taxon>Stramenopiles</taxon>
        <taxon>Oomycota</taxon>
        <taxon>Peronosporomycetes</taxon>
        <taxon>Peronosporales</taxon>
        <taxon>Peronosporaceae</taxon>
        <taxon>Phytophthora</taxon>
    </lineage>
</organism>
<evidence type="ECO:0000313" key="2">
    <source>
        <dbReference type="EMBL" id="OWY90747.1"/>
    </source>
</evidence>
<protein>
    <submittedName>
        <fullName evidence="2">Polyprotein</fullName>
    </submittedName>
</protein>
<evidence type="ECO:0000259" key="1">
    <source>
        <dbReference type="Pfam" id="PF25597"/>
    </source>
</evidence>
<dbReference type="PANTHER" id="PTHR42648">
    <property type="entry name" value="TRANSPOSASE, PUTATIVE-RELATED"/>
    <property type="match status" value="1"/>
</dbReference>
<dbReference type="Pfam" id="PF25597">
    <property type="entry name" value="SH3_retrovirus"/>
    <property type="match status" value="1"/>
</dbReference>
<feature type="non-terminal residue" evidence="2">
    <location>
        <position position="1"/>
    </location>
</feature>
<proteinExistence type="predicted"/>
<gene>
    <name evidence="2" type="ORF">PHMEG_00040982</name>
</gene>
<dbReference type="Proteomes" id="UP000198211">
    <property type="component" value="Unassembled WGS sequence"/>
</dbReference>
<reference evidence="3" key="1">
    <citation type="submission" date="2017-03" db="EMBL/GenBank/DDBJ databases">
        <title>Phytopthora megakarya and P. palmivora, two closely related causual agents of cacao black pod achieved similar genome size and gene model numbers by different mechanisms.</title>
        <authorList>
            <person name="Ali S."/>
            <person name="Shao J."/>
            <person name="Larry D.J."/>
            <person name="Kronmiller B."/>
            <person name="Shen D."/>
            <person name="Strem M.D."/>
            <person name="Melnick R.L."/>
            <person name="Guiltinan M.J."/>
            <person name="Tyler B.M."/>
            <person name="Meinhardt L.W."/>
            <person name="Bailey B.A."/>
        </authorList>
    </citation>
    <scope>NUCLEOTIDE SEQUENCE [LARGE SCALE GENOMIC DNA]</scope>
    <source>
        <strain evidence="3">zdho120</strain>
    </source>
</reference>
<name>A0A225UC07_9STRA</name>
<accession>A0A225UC07</accession>
<dbReference type="InterPro" id="IPR057670">
    <property type="entry name" value="SH3_retrovirus"/>
</dbReference>
<dbReference type="EMBL" id="NBNE01022006">
    <property type="protein sequence ID" value="OWY90747.1"/>
    <property type="molecule type" value="Genomic_DNA"/>
</dbReference>
<sequence length="139" mass="16006">NGIVLPRIWAMLTATHLPNSLWGEALLHVVTTLNNLPTKPLGLVSPHQRLWKEEPMLDDLRTWGCLAHVRIPPESRQKKEKLSPRARLCLLLGYGVSTPGYKFIDLVTAQVVTWKKCAISRRVHVRWHIRETIVRERIP</sequence>
<feature type="domain" description="Retroviral polymerase SH3-like" evidence="1">
    <location>
        <begin position="65"/>
        <end position="113"/>
    </location>
</feature>
<dbReference type="AlphaFoldDB" id="A0A225UC07"/>
<dbReference type="OrthoDB" id="121687at2759"/>